<dbReference type="OrthoDB" id="1301501at2759"/>
<gene>
    <name evidence="1" type="ORF">H5410_061935</name>
</gene>
<proteinExistence type="predicted"/>
<dbReference type="AlphaFoldDB" id="A0A9J5W9C6"/>
<dbReference type="PANTHER" id="PTHR32108">
    <property type="entry name" value="DNA-DIRECTED RNA POLYMERASE SUBUNIT ALPHA"/>
    <property type="match status" value="1"/>
</dbReference>
<protein>
    <submittedName>
        <fullName evidence="1">Uncharacterized protein</fullName>
    </submittedName>
</protein>
<reference evidence="1 2" key="1">
    <citation type="submission" date="2020-09" db="EMBL/GenBank/DDBJ databases">
        <title>De no assembly of potato wild relative species, Solanum commersonii.</title>
        <authorList>
            <person name="Cho K."/>
        </authorList>
    </citation>
    <scope>NUCLEOTIDE SEQUENCE [LARGE SCALE GENOMIC DNA]</scope>
    <source>
        <strain evidence="1">LZ3.2</strain>
        <tissue evidence="1">Leaf</tissue>
    </source>
</reference>
<evidence type="ECO:0000313" key="1">
    <source>
        <dbReference type="EMBL" id="KAG5572169.1"/>
    </source>
</evidence>
<name>A0A9J5W9C6_SOLCO</name>
<accession>A0A9J5W9C6</accession>
<dbReference type="Proteomes" id="UP000824120">
    <property type="component" value="Chromosome 12"/>
</dbReference>
<organism evidence="1 2">
    <name type="scientific">Solanum commersonii</name>
    <name type="common">Commerson's wild potato</name>
    <name type="synonym">Commerson's nightshade</name>
    <dbReference type="NCBI Taxonomy" id="4109"/>
    <lineage>
        <taxon>Eukaryota</taxon>
        <taxon>Viridiplantae</taxon>
        <taxon>Streptophyta</taxon>
        <taxon>Embryophyta</taxon>
        <taxon>Tracheophyta</taxon>
        <taxon>Spermatophyta</taxon>
        <taxon>Magnoliopsida</taxon>
        <taxon>eudicotyledons</taxon>
        <taxon>Gunneridae</taxon>
        <taxon>Pentapetalae</taxon>
        <taxon>asterids</taxon>
        <taxon>lamiids</taxon>
        <taxon>Solanales</taxon>
        <taxon>Solanaceae</taxon>
        <taxon>Solanoideae</taxon>
        <taxon>Solaneae</taxon>
        <taxon>Solanum</taxon>
    </lineage>
</organism>
<comment type="caution">
    <text evidence="1">The sequence shown here is derived from an EMBL/GenBank/DDBJ whole genome shotgun (WGS) entry which is preliminary data.</text>
</comment>
<dbReference type="PANTHER" id="PTHR32108:SF9">
    <property type="entry name" value="REVERSE TRANSCRIPTASE RNASE H-LIKE DOMAIN-CONTAINING PROTEIN"/>
    <property type="match status" value="1"/>
</dbReference>
<dbReference type="EMBL" id="JACXVP010000012">
    <property type="protein sequence ID" value="KAG5572169.1"/>
    <property type="molecule type" value="Genomic_DNA"/>
</dbReference>
<sequence>MVEIMNDNEEFAVPYKPTPKVENDIENLTNVVGLTKSVHPEAQKMLEKLSLSNTPIITMKGAFEDVWASQREEKMGPIFPCDYKVSVPTSNNQPKIVPWNYKPTVVTYKGNEVNEEVDEVGGMIHSWRYYASIELRKTKRNDKVKIKRPAVKKKLFYYGTEKTPTQISLFSSLIHSNEHRKAIMKILNEAHVPNEVIISQLEKIVGKLFEVNRIIFQMMNFRWKTLDLTKGFILL</sequence>
<evidence type="ECO:0000313" key="2">
    <source>
        <dbReference type="Proteomes" id="UP000824120"/>
    </source>
</evidence>
<keyword evidence="2" id="KW-1185">Reference proteome</keyword>